<dbReference type="EMBL" id="FAOZ01000005">
    <property type="protein sequence ID" value="CUU55492.1"/>
    <property type="molecule type" value="Genomic_DNA"/>
</dbReference>
<evidence type="ECO:0000256" key="4">
    <source>
        <dbReference type="ARBA" id="ARBA00022553"/>
    </source>
</evidence>
<dbReference type="InterPro" id="IPR050428">
    <property type="entry name" value="TCS_sensor_his_kinase"/>
</dbReference>
<organism evidence="13 14">
    <name type="scientific">Parafrankia irregularis</name>
    <dbReference type="NCBI Taxonomy" id="795642"/>
    <lineage>
        <taxon>Bacteria</taxon>
        <taxon>Bacillati</taxon>
        <taxon>Actinomycetota</taxon>
        <taxon>Actinomycetes</taxon>
        <taxon>Frankiales</taxon>
        <taxon>Frankiaceae</taxon>
        <taxon>Parafrankia</taxon>
    </lineage>
</organism>
<evidence type="ECO:0000259" key="12">
    <source>
        <dbReference type="PROSITE" id="PS50885"/>
    </source>
</evidence>
<dbReference type="Pfam" id="PF02518">
    <property type="entry name" value="HATPase_c"/>
    <property type="match status" value="1"/>
</dbReference>
<sequence length="499" mass="53022">MRGLWRRRATVRARAAAVATLVVATALAAGAAGLLLTLNRSLVRGHDDADRARLRDLATMVEANAVPRVVPVPGDDDVAQVVESSGRVRAASEKVLGQPRLTSFEPNGSDPAVRTVLWTSGGESEKYRIWALRVPAATDGERNLVIYVGSSVETVQEAVTTVQGALVTGLPALVALAAAGTWLVVGRALRPVEAIRAEVADITGDIGGRRVPVPLARDEIAQLASTMNDMLDRLHAAAERERRFVADAAHELQSPLAAFRTHLEVALAHPDTADWPSTADELLDGSRQMERLVRDLLFLARTENRRSQPGRDAMNLLDLDDVVMAEAARLRSLGRVAVDVSGVSAAPVHGRRDEVARLARNLLENAERHARSTVTVTVRTTGTAAVFVVADDGPGVPPEDRERIFDRFTRLDTARTRGTGTGLGLAIAKEIAQRHGATIQLDDADHDLRDVDIDVEAAVAVEVDGGVTPARCVGGRGARFVVCFPLPAMPGAAACAAGG</sequence>
<dbReference type="CDD" id="cd06225">
    <property type="entry name" value="HAMP"/>
    <property type="match status" value="1"/>
</dbReference>
<feature type="domain" description="HAMP" evidence="12">
    <location>
        <begin position="186"/>
        <end position="239"/>
    </location>
</feature>
<dbReference type="InterPro" id="IPR005467">
    <property type="entry name" value="His_kinase_dom"/>
</dbReference>
<dbReference type="RefSeq" id="WP_091274077.1">
    <property type="nucleotide sequence ID" value="NZ_FAOZ01000005.1"/>
</dbReference>
<reference evidence="14" key="1">
    <citation type="submission" date="2015-11" db="EMBL/GenBank/DDBJ databases">
        <authorList>
            <person name="Varghese N."/>
        </authorList>
    </citation>
    <scope>NUCLEOTIDE SEQUENCE [LARGE SCALE GENOMIC DNA]</scope>
    <source>
        <strain evidence="14">DSM 45899</strain>
    </source>
</reference>
<dbReference type="CDD" id="cd00082">
    <property type="entry name" value="HisKA"/>
    <property type="match status" value="1"/>
</dbReference>
<dbReference type="PRINTS" id="PR00344">
    <property type="entry name" value="BCTRLSENSOR"/>
</dbReference>
<dbReference type="Gene3D" id="1.10.287.130">
    <property type="match status" value="1"/>
</dbReference>
<evidence type="ECO:0000256" key="5">
    <source>
        <dbReference type="ARBA" id="ARBA00022679"/>
    </source>
</evidence>
<keyword evidence="8" id="KW-1133">Transmembrane helix</keyword>
<name>A0A0S4QJI2_9ACTN</name>
<evidence type="ECO:0000256" key="10">
    <source>
        <dbReference type="ARBA" id="ARBA00023136"/>
    </source>
</evidence>
<gene>
    <name evidence="13" type="ORF">Ga0074812_105142</name>
</gene>
<evidence type="ECO:0000256" key="6">
    <source>
        <dbReference type="ARBA" id="ARBA00022692"/>
    </source>
</evidence>
<dbReference type="PROSITE" id="PS50885">
    <property type="entry name" value="HAMP"/>
    <property type="match status" value="1"/>
</dbReference>
<evidence type="ECO:0000256" key="1">
    <source>
        <dbReference type="ARBA" id="ARBA00000085"/>
    </source>
</evidence>
<keyword evidence="6" id="KW-0812">Transmembrane</keyword>
<dbReference type="Gene3D" id="6.10.340.10">
    <property type="match status" value="1"/>
</dbReference>
<evidence type="ECO:0000313" key="14">
    <source>
        <dbReference type="Proteomes" id="UP000198802"/>
    </source>
</evidence>
<dbReference type="SMART" id="SM00304">
    <property type="entry name" value="HAMP"/>
    <property type="match status" value="1"/>
</dbReference>
<evidence type="ECO:0000256" key="9">
    <source>
        <dbReference type="ARBA" id="ARBA00023012"/>
    </source>
</evidence>
<evidence type="ECO:0000313" key="13">
    <source>
        <dbReference type="EMBL" id="CUU55492.1"/>
    </source>
</evidence>
<evidence type="ECO:0000256" key="7">
    <source>
        <dbReference type="ARBA" id="ARBA00022777"/>
    </source>
</evidence>
<dbReference type="EC" id="2.7.13.3" evidence="3"/>
<dbReference type="GO" id="GO:0005886">
    <property type="term" value="C:plasma membrane"/>
    <property type="evidence" value="ECO:0007669"/>
    <property type="project" value="UniProtKB-SubCell"/>
</dbReference>
<proteinExistence type="predicted"/>
<dbReference type="InterPro" id="IPR036097">
    <property type="entry name" value="HisK_dim/P_sf"/>
</dbReference>
<keyword evidence="9" id="KW-0902">Two-component regulatory system</keyword>
<dbReference type="InterPro" id="IPR036890">
    <property type="entry name" value="HATPase_C_sf"/>
</dbReference>
<evidence type="ECO:0000256" key="2">
    <source>
        <dbReference type="ARBA" id="ARBA00004236"/>
    </source>
</evidence>
<dbReference type="Pfam" id="PF00672">
    <property type="entry name" value="HAMP"/>
    <property type="match status" value="1"/>
</dbReference>
<dbReference type="SUPFAM" id="SSF55874">
    <property type="entry name" value="ATPase domain of HSP90 chaperone/DNA topoisomerase II/histidine kinase"/>
    <property type="match status" value="1"/>
</dbReference>
<comment type="catalytic activity">
    <reaction evidence="1">
        <text>ATP + protein L-histidine = ADP + protein N-phospho-L-histidine.</text>
        <dbReference type="EC" id="2.7.13.3"/>
    </reaction>
</comment>
<dbReference type="InterPro" id="IPR003660">
    <property type="entry name" value="HAMP_dom"/>
</dbReference>
<evidence type="ECO:0000259" key="11">
    <source>
        <dbReference type="PROSITE" id="PS50109"/>
    </source>
</evidence>
<dbReference type="SMART" id="SM00387">
    <property type="entry name" value="HATPase_c"/>
    <property type="match status" value="1"/>
</dbReference>
<keyword evidence="14" id="KW-1185">Reference proteome</keyword>
<keyword evidence="10" id="KW-0472">Membrane</keyword>
<protein>
    <recommendedName>
        <fullName evidence="3">histidine kinase</fullName>
        <ecNumber evidence="3">2.7.13.3</ecNumber>
    </recommendedName>
</protein>
<dbReference type="PANTHER" id="PTHR45436">
    <property type="entry name" value="SENSOR HISTIDINE KINASE YKOH"/>
    <property type="match status" value="1"/>
</dbReference>
<dbReference type="SUPFAM" id="SSF47384">
    <property type="entry name" value="Homodimeric domain of signal transducing histidine kinase"/>
    <property type="match status" value="1"/>
</dbReference>
<comment type="subcellular location">
    <subcellularLocation>
        <location evidence="2">Cell membrane</location>
    </subcellularLocation>
</comment>
<dbReference type="AlphaFoldDB" id="A0A0S4QJI2"/>
<keyword evidence="4" id="KW-0597">Phosphoprotein</keyword>
<feature type="domain" description="Histidine kinase" evidence="11">
    <location>
        <begin position="247"/>
        <end position="459"/>
    </location>
</feature>
<dbReference type="GO" id="GO:0000155">
    <property type="term" value="F:phosphorelay sensor kinase activity"/>
    <property type="evidence" value="ECO:0007669"/>
    <property type="project" value="InterPro"/>
</dbReference>
<dbReference type="Proteomes" id="UP000198802">
    <property type="component" value="Unassembled WGS sequence"/>
</dbReference>
<dbReference type="Gene3D" id="3.30.565.10">
    <property type="entry name" value="Histidine kinase-like ATPase, C-terminal domain"/>
    <property type="match status" value="1"/>
</dbReference>
<keyword evidence="5" id="KW-0808">Transferase</keyword>
<accession>A0A0S4QJI2</accession>
<keyword evidence="7 13" id="KW-0418">Kinase</keyword>
<dbReference type="PANTHER" id="PTHR45436:SF5">
    <property type="entry name" value="SENSOR HISTIDINE KINASE TRCS"/>
    <property type="match status" value="1"/>
</dbReference>
<dbReference type="InterPro" id="IPR003594">
    <property type="entry name" value="HATPase_dom"/>
</dbReference>
<dbReference type="SMART" id="SM00388">
    <property type="entry name" value="HisKA"/>
    <property type="match status" value="1"/>
</dbReference>
<dbReference type="PROSITE" id="PS50109">
    <property type="entry name" value="HIS_KIN"/>
    <property type="match status" value="1"/>
</dbReference>
<dbReference type="Pfam" id="PF00512">
    <property type="entry name" value="HisKA"/>
    <property type="match status" value="1"/>
</dbReference>
<evidence type="ECO:0000256" key="8">
    <source>
        <dbReference type="ARBA" id="ARBA00022989"/>
    </source>
</evidence>
<dbReference type="InterPro" id="IPR003661">
    <property type="entry name" value="HisK_dim/P_dom"/>
</dbReference>
<dbReference type="InterPro" id="IPR004358">
    <property type="entry name" value="Sig_transdc_His_kin-like_C"/>
</dbReference>
<evidence type="ECO:0000256" key="3">
    <source>
        <dbReference type="ARBA" id="ARBA00012438"/>
    </source>
</evidence>